<gene>
    <name evidence="1" type="ORF">EJB05_03938</name>
</gene>
<organism evidence="1 2">
    <name type="scientific">Eragrostis curvula</name>
    <name type="common">weeping love grass</name>
    <dbReference type="NCBI Taxonomy" id="38414"/>
    <lineage>
        <taxon>Eukaryota</taxon>
        <taxon>Viridiplantae</taxon>
        <taxon>Streptophyta</taxon>
        <taxon>Embryophyta</taxon>
        <taxon>Tracheophyta</taxon>
        <taxon>Spermatophyta</taxon>
        <taxon>Magnoliopsida</taxon>
        <taxon>Liliopsida</taxon>
        <taxon>Poales</taxon>
        <taxon>Poaceae</taxon>
        <taxon>PACMAD clade</taxon>
        <taxon>Chloridoideae</taxon>
        <taxon>Eragrostideae</taxon>
        <taxon>Eragrostidinae</taxon>
        <taxon>Eragrostis</taxon>
    </lineage>
</organism>
<reference evidence="1 2" key="1">
    <citation type="journal article" date="2019" name="Sci. Rep.">
        <title>A high-quality genome of Eragrostis curvula grass provides insights into Poaceae evolution and supports new strategies to enhance forage quality.</title>
        <authorList>
            <person name="Carballo J."/>
            <person name="Santos B.A.C.M."/>
            <person name="Zappacosta D."/>
            <person name="Garbus I."/>
            <person name="Selva J.P."/>
            <person name="Gallo C.A."/>
            <person name="Diaz A."/>
            <person name="Albertini E."/>
            <person name="Caccamo M."/>
            <person name="Echenique V."/>
        </authorList>
    </citation>
    <scope>NUCLEOTIDE SEQUENCE [LARGE SCALE GENOMIC DNA]</scope>
    <source>
        <strain evidence="2">cv. Victoria</strain>
        <tissue evidence="1">Leaf</tissue>
    </source>
</reference>
<evidence type="ECO:0000313" key="2">
    <source>
        <dbReference type="Proteomes" id="UP000324897"/>
    </source>
</evidence>
<accession>A0A5J9W993</accession>
<comment type="caution">
    <text evidence="1">The sequence shown here is derived from an EMBL/GenBank/DDBJ whole genome shotgun (WGS) entry which is preliminary data.</text>
</comment>
<dbReference type="Gramene" id="TVU44495">
    <property type="protein sequence ID" value="TVU44495"/>
    <property type="gene ID" value="EJB05_03938"/>
</dbReference>
<feature type="non-terminal residue" evidence="1">
    <location>
        <position position="177"/>
    </location>
</feature>
<keyword evidence="2" id="KW-1185">Reference proteome</keyword>
<dbReference type="AlphaFoldDB" id="A0A5J9W993"/>
<evidence type="ECO:0000313" key="1">
    <source>
        <dbReference type="EMBL" id="TVU44495.1"/>
    </source>
</evidence>
<feature type="non-terminal residue" evidence="1">
    <location>
        <position position="1"/>
    </location>
</feature>
<dbReference type="Proteomes" id="UP000324897">
    <property type="component" value="Chromosome 5"/>
</dbReference>
<dbReference type="OrthoDB" id="686446at2759"/>
<proteinExistence type="predicted"/>
<dbReference type="EMBL" id="RWGY01000004">
    <property type="protein sequence ID" value="TVU44495.1"/>
    <property type="molecule type" value="Genomic_DNA"/>
</dbReference>
<protein>
    <submittedName>
        <fullName evidence="1">Uncharacterized protein</fullName>
    </submittedName>
</protein>
<name>A0A5J9W993_9POAL</name>
<sequence>MDDAAWPSSAFIVLNGSTLVDGISLYVRRLDDLDNLTTDLAIRLTDAALRSAEAELGARNGGAGLEVQALVKIAHRQVLVLAVVFTRRYHGKLIYYLVYDHADASLHMVPYVPRHLEIIYTSAPAPVPARAADGRGYELALMARECLPRLVDGQGHQLCVFSPASPRRPAPARGKRT</sequence>